<dbReference type="Pfam" id="PF01799">
    <property type="entry name" value="Fer2_2"/>
    <property type="match status" value="1"/>
</dbReference>
<evidence type="ECO:0000256" key="5">
    <source>
        <dbReference type="ARBA" id="ARBA00023014"/>
    </source>
</evidence>
<reference evidence="7 8" key="1">
    <citation type="journal article" date="2008" name="J. Bacteriol.">
        <title>'Candidatus Cloacamonas acidaminovorans': genome sequence reconstruction provides a first glimpse of a new bacterial division.</title>
        <authorList>
            <person name="Pelletier E."/>
            <person name="Kreimeyer A."/>
            <person name="Bocs S."/>
            <person name="Rouy Z."/>
            <person name="Gyapay G."/>
            <person name="Chouari R."/>
            <person name="Riviere D."/>
            <person name="Ganesan A."/>
            <person name="Daegelen P."/>
            <person name="Sghir A."/>
            <person name="Cohen G.N."/>
            <person name="Medigue C."/>
            <person name="Weissenbach J."/>
            <person name="Le Paslier D."/>
        </authorList>
    </citation>
    <scope>NUCLEOTIDE SEQUENCE [LARGE SCALE GENOMIC DNA]</scope>
    <source>
        <strain evidence="8">Evry</strain>
    </source>
</reference>
<dbReference type="GO" id="GO:0046872">
    <property type="term" value="F:metal ion binding"/>
    <property type="evidence" value="ECO:0007669"/>
    <property type="project" value="UniProtKB-KW"/>
</dbReference>
<dbReference type="FunFam" id="1.10.150.120:FF:000003">
    <property type="entry name" value="Carbon monoxide dehydrogenase, small subunit"/>
    <property type="match status" value="1"/>
</dbReference>
<dbReference type="eggNOG" id="COG2080">
    <property type="taxonomic scope" value="Bacteria"/>
</dbReference>
<dbReference type="InterPro" id="IPR036884">
    <property type="entry name" value="2Fe-2S-bd_dom_sf"/>
</dbReference>
<dbReference type="OrthoDB" id="9775084at2"/>
<dbReference type="InterPro" id="IPR036010">
    <property type="entry name" value="2Fe-2S_ferredoxin-like_sf"/>
</dbReference>
<dbReference type="SUPFAM" id="SSF54292">
    <property type="entry name" value="2Fe-2S ferredoxin-like"/>
    <property type="match status" value="1"/>
</dbReference>
<keyword evidence="2" id="KW-0479">Metal-binding</keyword>
<dbReference type="InterPro" id="IPR002888">
    <property type="entry name" value="2Fe-2S-bd"/>
</dbReference>
<keyword evidence="4" id="KW-0408">Iron</keyword>
<accession>B0VGZ0</accession>
<dbReference type="SUPFAM" id="SSF47741">
    <property type="entry name" value="CO dehydrogenase ISP C-domain like"/>
    <property type="match status" value="1"/>
</dbReference>
<dbReference type="STRING" id="459349.CLOAM0722"/>
<dbReference type="EC" id="1.-.-.-" evidence="7"/>
<evidence type="ECO:0000256" key="3">
    <source>
        <dbReference type="ARBA" id="ARBA00023002"/>
    </source>
</evidence>
<dbReference type="InterPro" id="IPR001041">
    <property type="entry name" value="2Fe-2S_ferredoxin-type"/>
</dbReference>
<name>B0VGZ0_CLOAI</name>
<dbReference type="InterPro" id="IPR012675">
    <property type="entry name" value="Beta-grasp_dom_sf"/>
</dbReference>
<keyword evidence="5" id="KW-0411">Iron-sulfur</keyword>
<sequence length="162" mass="17839">MKITVNNIEYTVSENLAELKLSSYLRENLDLTGTKIGCDIGVCGSCTILINNKPMRSCLLKLKDVADKQVLTIEGLASSDGTLHPVQQAFIDAGAIQCGFCTPGMVLTAYAFLLENKQPTREEAREAIKGNICRCTGYQQIIDAILLAAERIFHKEGKRERD</sequence>
<evidence type="ECO:0000256" key="2">
    <source>
        <dbReference type="ARBA" id="ARBA00022723"/>
    </source>
</evidence>
<dbReference type="Gene3D" id="3.10.20.30">
    <property type="match status" value="1"/>
</dbReference>
<dbReference type="PANTHER" id="PTHR44379:SF5">
    <property type="entry name" value="OXIDOREDUCTASE WITH IRON-SULFUR SUBUNIT"/>
    <property type="match status" value="1"/>
</dbReference>
<dbReference type="EMBL" id="CU466930">
    <property type="protein sequence ID" value="CAO80605.1"/>
    <property type="molecule type" value="Genomic_DNA"/>
</dbReference>
<evidence type="ECO:0000313" key="7">
    <source>
        <dbReference type="EMBL" id="CAO80605.1"/>
    </source>
</evidence>
<feature type="domain" description="2Fe-2S ferredoxin-type" evidence="6">
    <location>
        <begin position="1"/>
        <end position="76"/>
    </location>
</feature>
<evidence type="ECO:0000313" key="8">
    <source>
        <dbReference type="Proteomes" id="UP000002019"/>
    </source>
</evidence>
<dbReference type="Proteomes" id="UP000002019">
    <property type="component" value="Chromosome"/>
</dbReference>
<dbReference type="GO" id="GO:0016491">
    <property type="term" value="F:oxidoreductase activity"/>
    <property type="evidence" value="ECO:0007669"/>
    <property type="project" value="UniProtKB-KW"/>
</dbReference>
<dbReference type="PROSITE" id="PS00197">
    <property type="entry name" value="2FE2S_FER_1"/>
    <property type="match status" value="1"/>
</dbReference>
<evidence type="ECO:0000256" key="4">
    <source>
        <dbReference type="ARBA" id="ARBA00023004"/>
    </source>
</evidence>
<evidence type="ECO:0000256" key="1">
    <source>
        <dbReference type="ARBA" id="ARBA00022714"/>
    </source>
</evidence>
<keyword evidence="1" id="KW-0001">2Fe-2S</keyword>
<dbReference type="InterPro" id="IPR006058">
    <property type="entry name" value="2Fe2S_fd_BS"/>
</dbReference>
<dbReference type="PROSITE" id="PS51085">
    <property type="entry name" value="2FE2S_FER_2"/>
    <property type="match status" value="1"/>
</dbReference>
<keyword evidence="8" id="KW-1185">Reference proteome</keyword>
<dbReference type="InterPro" id="IPR051452">
    <property type="entry name" value="Diverse_Oxidoreductases"/>
</dbReference>
<dbReference type="Gene3D" id="1.10.150.120">
    <property type="entry name" value="[2Fe-2S]-binding domain"/>
    <property type="match status" value="1"/>
</dbReference>
<dbReference type="AlphaFoldDB" id="B0VGZ0"/>
<dbReference type="HOGENOM" id="CLU_052511_3_1_0"/>
<keyword evidence="3 7" id="KW-0560">Oxidoreductase</keyword>
<dbReference type="RefSeq" id="WP_015424464.1">
    <property type="nucleotide sequence ID" value="NC_020449.1"/>
</dbReference>
<dbReference type="GO" id="GO:0051537">
    <property type="term" value="F:2 iron, 2 sulfur cluster binding"/>
    <property type="evidence" value="ECO:0007669"/>
    <property type="project" value="UniProtKB-KW"/>
</dbReference>
<protein>
    <submittedName>
        <fullName evidence="7">Dehydrogenase, 2Fe-2S ferredoxin-like subunit, small chain</fullName>
        <ecNumber evidence="7">1.-.-.-</ecNumber>
    </submittedName>
</protein>
<evidence type="ECO:0000259" key="6">
    <source>
        <dbReference type="PROSITE" id="PS51085"/>
    </source>
</evidence>
<organism evidence="7 8">
    <name type="scientific">Cloacimonas acidaminovorans (strain Evry)</name>
    <dbReference type="NCBI Taxonomy" id="459349"/>
    <lineage>
        <taxon>Bacteria</taxon>
        <taxon>Pseudomonadati</taxon>
        <taxon>Candidatus Cloacimonadota</taxon>
        <taxon>Candidatus Cloacimonadia</taxon>
        <taxon>Candidatus Cloacimonadales</taxon>
        <taxon>Candidatus Cloacimonadaceae</taxon>
        <taxon>Candidatus Cloacimonas</taxon>
    </lineage>
</organism>
<proteinExistence type="predicted"/>
<dbReference type="KEGG" id="caci:CLOAM0722"/>
<dbReference type="Pfam" id="PF00111">
    <property type="entry name" value="Fer2"/>
    <property type="match status" value="1"/>
</dbReference>
<gene>
    <name evidence="7" type="ordered locus">CLOAM0722</name>
</gene>
<dbReference type="PANTHER" id="PTHR44379">
    <property type="entry name" value="OXIDOREDUCTASE WITH IRON-SULFUR SUBUNIT"/>
    <property type="match status" value="1"/>
</dbReference>